<dbReference type="Proteomes" id="UP000611629">
    <property type="component" value="Unassembled WGS sequence"/>
</dbReference>
<evidence type="ECO:0000256" key="8">
    <source>
        <dbReference type="ARBA" id="ARBA00038436"/>
    </source>
</evidence>
<evidence type="ECO:0000256" key="7">
    <source>
        <dbReference type="ARBA" id="ARBA00023136"/>
    </source>
</evidence>
<dbReference type="Pfam" id="PF04290">
    <property type="entry name" value="DctQ"/>
    <property type="match status" value="1"/>
</dbReference>
<name>A0A974GWW9_SEDHY</name>
<dbReference type="InterPro" id="IPR007387">
    <property type="entry name" value="TRAP_DctQ"/>
</dbReference>
<dbReference type="GO" id="GO:0005886">
    <property type="term" value="C:plasma membrane"/>
    <property type="evidence" value="ECO:0007669"/>
    <property type="project" value="UniProtKB-SubCell"/>
</dbReference>
<protein>
    <submittedName>
        <fullName evidence="11">TRAP transporter small permease</fullName>
    </submittedName>
</protein>
<accession>A0A974GWW9</accession>
<dbReference type="EMBL" id="JACBNQ010000010">
    <property type="protein sequence ID" value="NYB74485.1"/>
    <property type="molecule type" value="Genomic_DNA"/>
</dbReference>
<comment type="similarity">
    <text evidence="8">Belongs to the TRAP transporter small permease family.</text>
</comment>
<feature type="domain" description="Tripartite ATP-independent periplasmic transporters DctQ component" evidence="10">
    <location>
        <begin position="27"/>
        <end position="156"/>
    </location>
</feature>
<keyword evidence="4" id="KW-0997">Cell inner membrane</keyword>
<organism evidence="11 12">
    <name type="scientific">Sedimentibacter hydroxybenzoicus DSM 7310</name>
    <dbReference type="NCBI Taxonomy" id="1123245"/>
    <lineage>
        <taxon>Bacteria</taxon>
        <taxon>Bacillati</taxon>
        <taxon>Bacillota</taxon>
        <taxon>Tissierellia</taxon>
        <taxon>Sedimentibacter</taxon>
    </lineage>
</organism>
<evidence type="ECO:0000256" key="3">
    <source>
        <dbReference type="ARBA" id="ARBA00022475"/>
    </source>
</evidence>
<feature type="transmembrane region" description="Helical" evidence="9">
    <location>
        <begin position="47"/>
        <end position="67"/>
    </location>
</feature>
<evidence type="ECO:0000256" key="6">
    <source>
        <dbReference type="ARBA" id="ARBA00022989"/>
    </source>
</evidence>
<dbReference type="PANTHER" id="PTHR35011">
    <property type="entry name" value="2,3-DIKETO-L-GULONATE TRAP TRANSPORTER SMALL PERMEASE PROTEIN YIAM"/>
    <property type="match status" value="1"/>
</dbReference>
<feature type="transmembrane region" description="Helical" evidence="9">
    <location>
        <begin position="131"/>
        <end position="154"/>
    </location>
</feature>
<comment type="subcellular location">
    <subcellularLocation>
        <location evidence="1">Cell inner membrane</location>
        <topology evidence="1">Multi-pass membrane protein</topology>
    </subcellularLocation>
</comment>
<sequence>MKTINRVIDICIAALSGIAAIALAFLLVGICYSTFSRVAFNKPLSNLVEYSTYSLLYVTFLGAPQILKNKGHINLDIVTNALPSKVNNILSLCIDVVGAIICACIFYFGLLVVTDNYNFNIKVMDSMGTPMWLLTIVIPVGMFFLAIQFIRNFFNDYDEFKKYKKVV</sequence>
<keyword evidence="12" id="KW-1185">Reference proteome</keyword>
<evidence type="ECO:0000256" key="2">
    <source>
        <dbReference type="ARBA" id="ARBA00022448"/>
    </source>
</evidence>
<evidence type="ECO:0000256" key="5">
    <source>
        <dbReference type="ARBA" id="ARBA00022692"/>
    </source>
</evidence>
<dbReference type="RefSeq" id="WP_179238194.1">
    <property type="nucleotide sequence ID" value="NZ_JACBNQ010000010.1"/>
</dbReference>
<evidence type="ECO:0000256" key="1">
    <source>
        <dbReference type="ARBA" id="ARBA00004429"/>
    </source>
</evidence>
<evidence type="ECO:0000313" key="11">
    <source>
        <dbReference type="EMBL" id="NYB74485.1"/>
    </source>
</evidence>
<keyword evidence="7 9" id="KW-0472">Membrane</keyword>
<keyword evidence="5 9" id="KW-0812">Transmembrane</keyword>
<gene>
    <name evidence="11" type="ORF">HZF24_10090</name>
</gene>
<keyword evidence="3" id="KW-1003">Cell membrane</keyword>
<evidence type="ECO:0000313" key="12">
    <source>
        <dbReference type="Proteomes" id="UP000611629"/>
    </source>
</evidence>
<keyword evidence="6 9" id="KW-1133">Transmembrane helix</keyword>
<evidence type="ECO:0000256" key="9">
    <source>
        <dbReference type="SAM" id="Phobius"/>
    </source>
</evidence>
<keyword evidence="2" id="KW-0813">Transport</keyword>
<feature type="transmembrane region" description="Helical" evidence="9">
    <location>
        <begin position="88"/>
        <end position="111"/>
    </location>
</feature>
<reference evidence="11" key="1">
    <citation type="submission" date="2020-07" db="EMBL/GenBank/DDBJ databases">
        <title>Genomic analysis of a strain of Sedimentibacter Hydroxybenzoicus DSM7310.</title>
        <authorList>
            <person name="Ma S."/>
        </authorList>
    </citation>
    <scope>NUCLEOTIDE SEQUENCE</scope>
    <source>
        <strain evidence="11">DSM 7310</strain>
    </source>
</reference>
<proteinExistence type="inferred from homology"/>
<comment type="caution">
    <text evidence="11">The sequence shown here is derived from an EMBL/GenBank/DDBJ whole genome shotgun (WGS) entry which is preliminary data.</text>
</comment>
<dbReference type="AlphaFoldDB" id="A0A974GWW9"/>
<evidence type="ECO:0000259" key="10">
    <source>
        <dbReference type="Pfam" id="PF04290"/>
    </source>
</evidence>
<dbReference type="InterPro" id="IPR055348">
    <property type="entry name" value="DctQ"/>
</dbReference>
<feature type="transmembrane region" description="Helical" evidence="9">
    <location>
        <begin position="12"/>
        <end position="35"/>
    </location>
</feature>
<evidence type="ECO:0000256" key="4">
    <source>
        <dbReference type="ARBA" id="ARBA00022519"/>
    </source>
</evidence>